<proteinExistence type="predicted"/>
<dbReference type="AlphaFoldDB" id="A0A8J1XIC2"/>
<dbReference type="PANTHER" id="PTHR12461:SF18">
    <property type="entry name" value="JMJC DOMAIN-CONTAINING PROTEIN"/>
    <property type="match status" value="1"/>
</dbReference>
<dbReference type="GO" id="GO:0005509">
    <property type="term" value="F:calcium ion binding"/>
    <property type="evidence" value="ECO:0007669"/>
    <property type="project" value="InterPro"/>
</dbReference>
<accession>A0A8J1XIC2</accession>
<dbReference type="PROSITE" id="PS51184">
    <property type="entry name" value="JMJC"/>
    <property type="match status" value="1"/>
</dbReference>
<dbReference type="PROSITE" id="PS50222">
    <property type="entry name" value="EF_HAND_2"/>
    <property type="match status" value="1"/>
</dbReference>
<evidence type="ECO:0000313" key="2">
    <source>
        <dbReference type="EMBL" id="CAH1798269.1"/>
    </source>
</evidence>
<evidence type="ECO:0000313" key="3">
    <source>
        <dbReference type="Proteomes" id="UP000749559"/>
    </source>
</evidence>
<organism evidence="2 3">
    <name type="scientific">Owenia fusiformis</name>
    <name type="common">Polychaete worm</name>
    <dbReference type="NCBI Taxonomy" id="6347"/>
    <lineage>
        <taxon>Eukaryota</taxon>
        <taxon>Metazoa</taxon>
        <taxon>Spiralia</taxon>
        <taxon>Lophotrochozoa</taxon>
        <taxon>Annelida</taxon>
        <taxon>Polychaeta</taxon>
        <taxon>Sedentaria</taxon>
        <taxon>Canalipalpata</taxon>
        <taxon>Sabellida</taxon>
        <taxon>Oweniida</taxon>
        <taxon>Oweniidae</taxon>
        <taxon>Owenia</taxon>
    </lineage>
</organism>
<dbReference type="EMBL" id="CAIIXF020000011">
    <property type="protein sequence ID" value="CAH1798269.1"/>
    <property type="molecule type" value="Genomic_DNA"/>
</dbReference>
<name>A0A8J1XIC2_OWEFU</name>
<reference evidence="2" key="1">
    <citation type="submission" date="2022-03" db="EMBL/GenBank/DDBJ databases">
        <authorList>
            <person name="Martin C."/>
        </authorList>
    </citation>
    <scope>NUCLEOTIDE SEQUENCE</scope>
</reference>
<dbReference type="SMART" id="SM00558">
    <property type="entry name" value="JmjC"/>
    <property type="match status" value="1"/>
</dbReference>
<protein>
    <submittedName>
        <fullName evidence="2">Uncharacterized protein</fullName>
    </submittedName>
</protein>
<dbReference type="InterPro" id="IPR003347">
    <property type="entry name" value="JmjC_dom"/>
</dbReference>
<dbReference type="Gene3D" id="1.10.238.10">
    <property type="entry name" value="EF-hand"/>
    <property type="match status" value="1"/>
</dbReference>
<dbReference type="SUPFAM" id="SSF47473">
    <property type="entry name" value="EF-hand"/>
    <property type="match status" value="1"/>
</dbReference>
<dbReference type="Proteomes" id="UP000749559">
    <property type="component" value="Unassembled WGS sequence"/>
</dbReference>
<dbReference type="OrthoDB" id="415358at2759"/>
<sequence>MPSMEFKRTVQFCAYLTICFINMVHSSVEDLTLEPGHFQKFGAGRPSKELPSNDGFLDPKTFFEQYAIESKPVLFKGAIKESPAFKLWTDKYFLDLEIPAEERVSIETKKKENRTQPTVDMNFQDFVRIYNSTDRYMVNPVPPVLSSDVQVPFSIQCEQVYTKHLVENIMWFSSGGTSSVVHTDSVDNINCLYRGQKELVFVDPKLYGEKVDFDHPEGSYCGVDVDKVDYTKYPGLAEVEFYHTTMNAGDCLFIPFKWIHQVRSYGSNLAVNIWWDFHKNRDVDLEKCNKEVDNTLTFKDIIFNGFGEMFSNAKAIKDHFCELTMRDKKMDFEKLAKVLFGMEGLGEIIAKPGTSSEELKSRLQIVFNVFDVNRNGIMEHAEVLEATDAMWQTVTDSMSQLEELTDQYMAELDEQEDRRMEEAEEWTTREEL</sequence>
<dbReference type="SUPFAM" id="SSF51197">
    <property type="entry name" value="Clavaminate synthase-like"/>
    <property type="match status" value="1"/>
</dbReference>
<keyword evidence="3" id="KW-1185">Reference proteome</keyword>
<dbReference type="InterPro" id="IPR018247">
    <property type="entry name" value="EF_Hand_1_Ca_BS"/>
</dbReference>
<dbReference type="FunFam" id="2.60.120.650:FF:000025">
    <property type="entry name" value="Lysine-specific demethylase 8"/>
    <property type="match status" value="1"/>
</dbReference>
<evidence type="ECO:0000256" key="1">
    <source>
        <dbReference type="SAM" id="Coils"/>
    </source>
</evidence>
<keyword evidence="1" id="KW-0175">Coiled coil</keyword>
<dbReference type="PROSITE" id="PS00018">
    <property type="entry name" value="EF_HAND_1"/>
    <property type="match status" value="1"/>
</dbReference>
<dbReference type="InterPro" id="IPR041667">
    <property type="entry name" value="Cupin_8"/>
</dbReference>
<feature type="coiled-coil region" evidence="1">
    <location>
        <begin position="398"/>
        <end position="425"/>
    </location>
</feature>
<dbReference type="InterPro" id="IPR011992">
    <property type="entry name" value="EF-hand-dom_pair"/>
</dbReference>
<dbReference type="Gene3D" id="2.60.120.650">
    <property type="entry name" value="Cupin"/>
    <property type="match status" value="1"/>
</dbReference>
<gene>
    <name evidence="2" type="ORF">OFUS_LOCUS22430</name>
</gene>
<dbReference type="PANTHER" id="PTHR12461">
    <property type="entry name" value="HYPOXIA-INDUCIBLE FACTOR 1 ALPHA INHIBITOR-RELATED"/>
    <property type="match status" value="1"/>
</dbReference>
<dbReference type="InterPro" id="IPR002048">
    <property type="entry name" value="EF_hand_dom"/>
</dbReference>
<dbReference type="Pfam" id="PF13621">
    <property type="entry name" value="Cupin_8"/>
    <property type="match status" value="1"/>
</dbReference>
<comment type="caution">
    <text evidence="2">The sequence shown here is derived from an EMBL/GenBank/DDBJ whole genome shotgun (WGS) entry which is preliminary data.</text>
</comment>